<dbReference type="PANTHER" id="PTHR13377:SF3">
    <property type="entry name" value="TRANSMEMBRANE PROTEIN 115"/>
    <property type="match status" value="1"/>
</dbReference>
<comment type="caution">
    <text evidence="8">The sequence shown here is derived from an EMBL/GenBank/DDBJ whole genome shotgun (WGS) entry which is preliminary data.</text>
</comment>
<evidence type="ECO:0000313" key="9">
    <source>
        <dbReference type="Proteomes" id="UP000196531"/>
    </source>
</evidence>
<dbReference type="SMART" id="SM01160">
    <property type="entry name" value="DUF1751"/>
    <property type="match status" value="1"/>
</dbReference>
<feature type="region of interest" description="Disordered" evidence="5">
    <location>
        <begin position="217"/>
        <end position="247"/>
    </location>
</feature>
<name>A0A1Y5FC46_9BACT</name>
<feature type="domain" description="Peptidase S54 rhomboid" evidence="7">
    <location>
        <begin position="54"/>
        <end position="203"/>
    </location>
</feature>
<dbReference type="EMBL" id="MAAO01000006">
    <property type="protein sequence ID" value="OUR97021.1"/>
    <property type="molecule type" value="Genomic_DNA"/>
</dbReference>
<feature type="transmembrane region" description="Helical" evidence="6">
    <location>
        <begin position="64"/>
        <end position="83"/>
    </location>
</feature>
<evidence type="ECO:0000256" key="5">
    <source>
        <dbReference type="SAM" id="MobiDB-lite"/>
    </source>
</evidence>
<dbReference type="InterPro" id="IPR035952">
    <property type="entry name" value="Rhomboid-like_sf"/>
</dbReference>
<dbReference type="GO" id="GO:0006890">
    <property type="term" value="P:retrograde vesicle-mediated transport, Golgi to endoplasmic reticulum"/>
    <property type="evidence" value="ECO:0007669"/>
    <property type="project" value="InterPro"/>
</dbReference>
<feature type="transmembrane region" description="Helical" evidence="6">
    <location>
        <begin position="95"/>
        <end position="118"/>
    </location>
</feature>
<comment type="subcellular location">
    <subcellularLocation>
        <location evidence="1">Membrane</location>
        <topology evidence="1">Multi-pass membrane protein</topology>
    </subcellularLocation>
</comment>
<evidence type="ECO:0000256" key="6">
    <source>
        <dbReference type="SAM" id="Phobius"/>
    </source>
</evidence>
<dbReference type="InterPro" id="IPR022764">
    <property type="entry name" value="Peptidase_S54_rhomboid_dom"/>
</dbReference>
<dbReference type="Proteomes" id="UP000196531">
    <property type="component" value="Unassembled WGS sequence"/>
</dbReference>
<keyword evidence="4 6" id="KW-0472">Membrane</keyword>
<keyword evidence="3 6" id="KW-1133">Transmembrane helix</keyword>
<feature type="transmembrane region" description="Helical" evidence="6">
    <location>
        <begin position="184"/>
        <end position="203"/>
    </location>
</feature>
<dbReference type="SUPFAM" id="SSF144091">
    <property type="entry name" value="Rhomboid-like"/>
    <property type="match status" value="1"/>
</dbReference>
<evidence type="ECO:0000256" key="3">
    <source>
        <dbReference type="ARBA" id="ARBA00022989"/>
    </source>
</evidence>
<dbReference type="GO" id="GO:0016020">
    <property type="term" value="C:membrane"/>
    <property type="evidence" value="ECO:0007669"/>
    <property type="project" value="UniProtKB-SubCell"/>
</dbReference>
<dbReference type="GO" id="GO:0004252">
    <property type="term" value="F:serine-type endopeptidase activity"/>
    <property type="evidence" value="ECO:0007669"/>
    <property type="project" value="InterPro"/>
</dbReference>
<evidence type="ECO:0000256" key="4">
    <source>
        <dbReference type="ARBA" id="ARBA00023136"/>
    </source>
</evidence>
<evidence type="ECO:0000256" key="2">
    <source>
        <dbReference type="ARBA" id="ARBA00022692"/>
    </source>
</evidence>
<feature type="compositionally biased region" description="Basic residues" evidence="5">
    <location>
        <begin position="217"/>
        <end position="229"/>
    </location>
</feature>
<feature type="transmembrane region" description="Helical" evidence="6">
    <location>
        <begin position="17"/>
        <end position="44"/>
    </location>
</feature>
<protein>
    <recommendedName>
        <fullName evidence="7">Peptidase S54 rhomboid domain-containing protein</fullName>
    </recommendedName>
</protein>
<keyword evidence="2 6" id="KW-0812">Transmembrane</keyword>
<dbReference type="Pfam" id="PF01694">
    <property type="entry name" value="Rhomboid"/>
    <property type="match status" value="1"/>
</dbReference>
<proteinExistence type="predicted"/>
<evidence type="ECO:0000256" key="1">
    <source>
        <dbReference type="ARBA" id="ARBA00004141"/>
    </source>
</evidence>
<evidence type="ECO:0000259" key="7">
    <source>
        <dbReference type="Pfam" id="PF01694"/>
    </source>
</evidence>
<feature type="transmembrane region" description="Helical" evidence="6">
    <location>
        <begin position="161"/>
        <end position="178"/>
    </location>
</feature>
<accession>A0A1Y5FC46</accession>
<reference evidence="9" key="1">
    <citation type="journal article" date="2017" name="Proc. Natl. Acad. Sci. U.S.A.">
        <title>Simulation of Deepwater Horizon oil plume reveals substrate specialization within a complex community of hydrocarbon-degraders.</title>
        <authorList>
            <person name="Hu P."/>
            <person name="Dubinsky E.A."/>
            <person name="Probst A.J."/>
            <person name="Wang J."/>
            <person name="Sieber C.M.K."/>
            <person name="Tom L.M."/>
            <person name="Gardinali P."/>
            <person name="Banfield J.F."/>
            <person name="Atlas R.M."/>
            <person name="Andersen G.L."/>
        </authorList>
    </citation>
    <scope>NUCLEOTIDE SEQUENCE [LARGE SCALE GENOMIC DNA]</scope>
</reference>
<organism evidence="8 9">
    <name type="scientific">Halobacteriovorax marinus</name>
    <dbReference type="NCBI Taxonomy" id="97084"/>
    <lineage>
        <taxon>Bacteria</taxon>
        <taxon>Pseudomonadati</taxon>
        <taxon>Bdellovibrionota</taxon>
        <taxon>Bacteriovoracia</taxon>
        <taxon>Bacteriovoracales</taxon>
        <taxon>Halobacteriovoraceae</taxon>
        <taxon>Halobacteriovorax</taxon>
    </lineage>
</organism>
<feature type="compositionally biased region" description="Basic and acidic residues" evidence="5">
    <location>
        <begin position="230"/>
        <end position="247"/>
    </location>
</feature>
<evidence type="ECO:0000313" key="8">
    <source>
        <dbReference type="EMBL" id="OUR97021.1"/>
    </source>
</evidence>
<dbReference type="Gene3D" id="1.20.1540.10">
    <property type="entry name" value="Rhomboid-like"/>
    <property type="match status" value="1"/>
</dbReference>
<sequence length="247" mass="27869">MNQSQIQVPTLTKVNKYILIIMGVLFLLSNVLKASVGVGLVGHLGLSPMMFFSGHIYEIVTYPLIANGIFDILFNGLLLWFIGSELENQWGVKRYISFLLTSTIGSGLIYLLFSSLFLSGNGLFSYPLYGMHGAGAALCLAYAILNPHRIFTFMLIFPMKAKYFCMIMIGMLLFNGFFTPAKVLAWGHLGAMAFGYGWMFVISSDTWKKRLSKQSFTKKKPRSKAKLKIVKNDDDHDDDEKPPKYWQ</sequence>
<dbReference type="PANTHER" id="PTHR13377">
    <property type="entry name" value="PLACENTAL PROTEIN 6"/>
    <property type="match status" value="1"/>
</dbReference>
<dbReference type="AlphaFoldDB" id="A0A1Y5FC46"/>
<feature type="transmembrane region" description="Helical" evidence="6">
    <location>
        <begin position="124"/>
        <end position="145"/>
    </location>
</feature>
<dbReference type="InterPro" id="IPR013861">
    <property type="entry name" value="TMEM115/Pdh1/Rbl19"/>
</dbReference>
<gene>
    <name evidence="8" type="ORF">A9Q84_11860</name>
</gene>